<keyword evidence="1" id="KW-0732">Signal</keyword>
<feature type="chain" id="PRO_5045378188" description="Outer membrane protein beta-barrel domain-containing protein" evidence="1">
    <location>
        <begin position="36"/>
        <end position="293"/>
    </location>
</feature>
<evidence type="ECO:0000313" key="3">
    <source>
        <dbReference type="Proteomes" id="UP001596111"/>
    </source>
</evidence>
<sequence>MTAAAPSSAHRISRVWRKVILLLATTVLATASARASDNSWQLMATGETGVPGGWVQVRENAIQGTRLHFSDNLNVNRMQTFRLQAWKPLSDVSELHIGFSTSQLDGHASTAVPVYFNGAILAPGRLATITHFQDFLAFDASYWHRLVDFGNGGRLWGSVGATYVMLNFKLGGTIAADSVGSELKEDFYVQELPVPMLGLHLRYPLTDALKLTADIEVGRLPWVDSLRTEGGEVRLAQTDEEETLGLEYRFTAHWQAVAYAFHRYFGQNERSREDGNVIRLRSSGIGLGVGYRF</sequence>
<comment type="caution">
    <text evidence="2">The sequence shown here is derived from an EMBL/GenBank/DDBJ whole genome shotgun (WGS) entry which is preliminary data.</text>
</comment>
<dbReference type="RefSeq" id="WP_377324279.1">
    <property type="nucleotide sequence ID" value="NZ_JBHSNG010000002.1"/>
</dbReference>
<gene>
    <name evidence="2" type="ORF">ACFPPB_03060</name>
</gene>
<name>A0ABW0SUK6_9GAMM</name>
<evidence type="ECO:0008006" key="4">
    <source>
        <dbReference type="Google" id="ProtNLM"/>
    </source>
</evidence>
<accession>A0ABW0SUK6</accession>
<reference evidence="3" key="1">
    <citation type="journal article" date="2019" name="Int. J. Syst. Evol. Microbiol.">
        <title>The Global Catalogue of Microorganisms (GCM) 10K type strain sequencing project: providing services to taxonomists for standard genome sequencing and annotation.</title>
        <authorList>
            <consortium name="The Broad Institute Genomics Platform"/>
            <consortium name="The Broad Institute Genome Sequencing Center for Infectious Disease"/>
            <person name="Wu L."/>
            <person name="Ma J."/>
        </authorList>
    </citation>
    <scope>NUCLEOTIDE SEQUENCE [LARGE SCALE GENOMIC DNA]</scope>
    <source>
        <strain evidence="3">CGMCC 1.13587</strain>
    </source>
</reference>
<evidence type="ECO:0000313" key="2">
    <source>
        <dbReference type="EMBL" id="MFC5580101.1"/>
    </source>
</evidence>
<dbReference type="EMBL" id="JBHSNG010000002">
    <property type="protein sequence ID" value="MFC5580101.1"/>
    <property type="molecule type" value="Genomic_DNA"/>
</dbReference>
<protein>
    <recommendedName>
        <fullName evidence="4">Outer membrane protein beta-barrel domain-containing protein</fullName>
    </recommendedName>
</protein>
<organism evidence="2 3">
    <name type="scientific">Rhodanobacter terrae</name>
    <dbReference type="NCBI Taxonomy" id="418647"/>
    <lineage>
        <taxon>Bacteria</taxon>
        <taxon>Pseudomonadati</taxon>
        <taxon>Pseudomonadota</taxon>
        <taxon>Gammaproteobacteria</taxon>
        <taxon>Lysobacterales</taxon>
        <taxon>Rhodanobacteraceae</taxon>
        <taxon>Rhodanobacter</taxon>
    </lineage>
</organism>
<proteinExistence type="predicted"/>
<keyword evidence="3" id="KW-1185">Reference proteome</keyword>
<dbReference type="Proteomes" id="UP001596111">
    <property type="component" value="Unassembled WGS sequence"/>
</dbReference>
<evidence type="ECO:0000256" key="1">
    <source>
        <dbReference type="SAM" id="SignalP"/>
    </source>
</evidence>
<feature type="signal peptide" evidence="1">
    <location>
        <begin position="1"/>
        <end position="35"/>
    </location>
</feature>